<sequence length="64" mass="6737">MSSRGWMIAGGVGAGLLLLWLLPGWLTLLVVLAVVGVPIAGYLMLDPSQRRRLGRAAGRGRLGP</sequence>
<gene>
    <name evidence="2" type="ORF">RIF23_02090</name>
</gene>
<comment type="caution">
    <text evidence="2">The sequence shown here is derived from an EMBL/GenBank/DDBJ whole genome shotgun (WGS) entry which is preliminary data.</text>
</comment>
<protein>
    <submittedName>
        <fullName evidence="2">Uncharacterized protein</fullName>
    </submittedName>
</protein>
<reference evidence="3" key="1">
    <citation type="submission" date="2023-07" db="EMBL/GenBank/DDBJ databases">
        <title>Novel species in the genus Lipingzhangella isolated from Sambhar Salt Lake.</title>
        <authorList>
            <person name="Jiya N."/>
            <person name="Kajale S."/>
            <person name="Sharma A."/>
        </authorList>
    </citation>
    <scope>NUCLEOTIDE SEQUENCE [LARGE SCALE GENOMIC DNA]</scope>
    <source>
        <strain evidence="3">LS1_29</strain>
    </source>
</reference>
<evidence type="ECO:0000313" key="3">
    <source>
        <dbReference type="Proteomes" id="UP001250214"/>
    </source>
</evidence>
<evidence type="ECO:0000256" key="1">
    <source>
        <dbReference type="SAM" id="Phobius"/>
    </source>
</evidence>
<organism evidence="2 3">
    <name type="scientific">Lipingzhangella rawalii</name>
    <dbReference type="NCBI Taxonomy" id="2055835"/>
    <lineage>
        <taxon>Bacteria</taxon>
        <taxon>Bacillati</taxon>
        <taxon>Actinomycetota</taxon>
        <taxon>Actinomycetes</taxon>
        <taxon>Streptosporangiales</taxon>
        <taxon>Nocardiopsidaceae</taxon>
        <taxon>Lipingzhangella</taxon>
    </lineage>
</organism>
<accession>A0ABU2H1A9</accession>
<keyword evidence="1" id="KW-0472">Membrane</keyword>
<keyword evidence="3" id="KW-1185">Reference proteome</keyword>
<name>A0ABU2H1A9_9ACTN</name>
<keyword evidence="1" id="KW-1133">Transmembrane helix</keyword>
<keyword evidence="1" id="KW-0812">Transmembrane</keyword>
<feature type="transmembrane region" description="Helical" evidence="1">
    <location>
        <begin position="28"/>
        <end position="45"/>
    </location>
</feature>
<dbReference type="EMBL" id="JAVLVT010000001">
    <property type="protein sequence ID" value="MDS1269081.1"/>
    <property type="molecule type" value="Genomic_DNA"/>
</dbReference>
<feature type="transmembrane region" description="Helical" evidence="1">
    <location>
        <begin position="5"/>
        <end position="22"/>
    </location>
</feature>
<dbReference type="Proteomes" id="UP001250214">
    <property type="component" value="Unassembled WGS sequence"/>
</dbReference>
<dbReference type="RefSeq" id="WP_310910595.1">
    <property type="nucleotide sequence ID" value="NZ_JAVLVT010000001.1"/>
</dbReference>
<proteinExistence type="predicted"/>
<evidence type="ECO:0000313" key="2">
    <source>
        <dbReference type="EMBL" id="MDS1269081.1"/>
    </source>
</evidence>